<dbReference type="AlphaFoldDB" id="A0A1S3KYH1"/>
<sequence length="106" mass="11521">MNLSLDSSYGDVTIPRAKLRSAEDSTIITNPMAVGSTYSNRNSSLNPYGAFKPNGESQGPSEVTKDGDGDTSNPPRNNGQSSYTVKEDKEEEVGRSRACCLRCRRK</sequence>
<feature type="compositionally biased region" description="Polar residues" evidence="1">
    <location>
        <begin position="70"/>
        <end position="84"/>
    </location>
</feature>
<accession>A0A1S3KYH1</accession>
<evidence type="ECO:0000313" key="4">
    <source>
        <dbReference type="RefSeq" id="XP_013983704.1"/>
    </source>
</evidence>
<evidence type="ECO:0000313" key="3">
    <source>
        <dbReference type="RefSeq" id="XP_013983703.1"/>
    </source>
</evidence>
<gene>
    <name evidence="3 4" type="primary">LOC106563025</name>
</gene>
<dbReference type="RefSeq" id="XP_013983704.1">
    <property type="nucleotide sequence ID" value="XM_014128229.1"/>
</dbReference>
<evidence type="ECO:0000313" key="2">
    <source>
        <dbReference type="Proteomes" id="UP001652741"/>
    </source>
</evidence>
<dbReference type="RefSeq" id="XP_013983703.1">
    <property type="nucleotide sequence ID" value="XM_014128228.1"/>
</dbReference>
<keyword evidence="2" id="KW-1185">Reference proteome</keyword>
<dbReference type="Proteomes" id="UP001652741">
    <property type="component" value="Chromosome ssa11"/>
</dbReference>
<reference evidence="3 4" key="1">
    <citation type="submission" date="2025-04" db="UniProtKB">
        <authorList>
            <consortium name="RefSeq"/>
        </authorList>
    </citation>
    <scope>IDENTIFICATION</scope>
    <source>
        <tissue evidence="3 4">Muscle</tissue>
    </source>
</reference>
<dbReference type="KEGG" id="sasa:106563025"/>
<organism evidence="2 3">
    <name type="scientific">Salmo salar</name>
    <name type="common">Atlantic salmon</name>
    <dbReference type="NCBI Taxonomy" id="8030"/>
    <lineage>
        <taxon>Eukaryota</taxon>
        <taxon>Metazoa</taxon>
        <taxon>Chordata</taxon>
        <taxon>Craniata</taxon>
        <taxon>Vertebrata</taxon>
        <taxon>Euteleostomi</taxon>
        <taxon>Actinopterygii</taxon>
        <taxon>Neopterygii</taxon>
        <taxon>Teleostei</taxon>
        <taxon>Protacanthopterygii</taxon>
        <taxon>Salmoniformes</taxon>
        <taxon>Salmonidae</taxon>
        <taxon>Salmoninae</taxon>
        <taxon>Salmo</taxon>
    </lineage>
</organism>
<proteinExistence type="predicted"/>
<feature type="compositionally biased region" description="Basic and acidic residues" evidence="1">
    <location>
        <begin position="85"/>
        <end position="95"/>
    </location>
</feature>
<evidence type="ECO:0000256" key="1">
    <source>
        <dbReference type="SAM" id="MobiDB-lite"/>
    </source>
</evidence>
<feature type="region of interest" description="Disordered" evidence="1">
    <location>
        <begin position="1"/>
        <end position="96"/>
    </location>
</feature>
<protein>
    <submittedName>
        <fullName evidence="3 4">Uncharacterized protein LOC106563025</fullName>
    </submittedName>
</protein>
<dbReference type="OrthoDB" id="8858515at2759"/>
<name>A0A1S3KYH1_SALSA</name>
<feature type="compositionally biased region" description="Polar residues" evidence="1">
    <location>
        <begin position="36"/>
        <end position="46"/>
    </location>
</feature>